<evidence type="ECO:0000313" key="9">
    <source>
        <dbReference type="Proteomes" id="UP000515976"/>
    </source>
</evidence>
<dbReference type="Gene3D" id="3.90.1150.10">
    <property type="entry name" value="Aspartate Aminotransferase, domain 1"/>
    <property type="match status" value="1"/>
</dbReference>
<comment type="catalytic activity">
    <reaction evidence="6">
        <text>an aromatic L-alpha-amino acid + 2-oxoglutarate = an aromatic oxo-acid + L-glutamate</text>
        <dbReference type="Rhea" id="RHEA:17533"/>
        <dbReference type="ChEBI" id="CHEBI:16810"/>
        <dbReference type="ChEBI" id="CHEBI:29985"/>
        <dbReference type="ChEBI" id="CHEBI:73309"/>
        <dbReference type="ChEBI" id="CHEBI:84824"/>
        <dbReference type="EC" id="2.6.1.57"/>
    </reaction>
</comment>
<dbReference type="NCBIfam" id="NF002878">
    <property type="entry name" value="PRK03321.1"/>
    <property type="match status" value="1"/>
</dbReference>
<dbReference type="PROSITE" id="PS00599">
    <property type="entry name" value="AA_TRANSFER_CLASS_2"/>
    <property type="match status" value="1"/>
</dbReference>
<protein>
    <recommendedName>
        <fullName evidence="6">Aromatic amino acid aminotransferase</fullName>
        <shortName evidence="6">ArAT</shortName>
        <ecNumber evidence="6">2.6.1.57</ecNumber>
    </recommendedName>
</protein>
<dbReference type="GO" id="GO:0000105">
    <property type="term" value="P:L-histidine biosynthetic process"/>
    <property type="evidence" value="ECO:0007669"/>
    <property type="project" value="InterPro"/>
</dbReference>
<dbReference type="Pfam" id="PF00155">
    <property type="entry name" value="Aminotran_1_2"/>
    <property type="match status" value="1"/>
</dbReference>
<name>A0A7G9R1D7_9MICO</name>
<comment type="subunit">
    <text evidence="2 6">Homodimer.</text>
</comment>
<dbReference type="HAMAP" id="MF_01023">
    <property type="entry name" value="HisC_aminotrans_2"/>
    <property type="match status" value="1"/>
</dbReference>
<comment type="function">
    <text evidence="6">Aminotransferase that catalyzes the conversion of aromatic amino acids and 2-oxoglutarate into corresponding aromatic oxo acids and L-glutamate.</text>
</comment>
<dbReference type="EC" id="2.6.1.57" evidence="6"/>
<evidence type="ECO:0000256" key="6">
    <source>
        <dbReference type="HAMAP-Rule" id="MF_01513"/>
    </source>
</evidence>
<organism evidence="8 9">
    <name type="scientific">Phycicoccus endophyticus</name>
    <dbReference type="NCBI Taxonomy" id="1690220"/>
    <lineage>
        <taxon>Bacteria</taxon>
        <taxon>Bacillati</taxon>
        <taxon>Actinomycetota</taxon>
        <taxon>Actinomycetes</taxon>
        <taxon>Micrococcales</taxon>
        <taxon>Intrasporangiaceae</taxon>
        <taxon>Phycicoccus</taxon>
    </lineage>
</organism>
<keyword evidence="5 6" id="KW-0663">Pyridoxal phosphate</keyword>
<accession>A0A7G9R1D7</accession>
<dbReference type="InterPro" id="IPR001917">
    <property type="entry name" value="Aminotrans_II_pyridoxalP_BS"/>
</dbReference>
<evidence type="ECO:0000313" key="8">
    <source>
        <dbReference type="EMBL" id="QNN49412.1"/>
    </source>
</evidence>
<dbReference type="AlphaFoldDB" id="A0A7G9R1D7"/>
<dbReference type="InterPro" id="IPR005861">
    <property type="entry name" value="HisP_aminotrans"/>
</dbReference>
<dbReference type="InterPro" id="IPR015422">
    <property type="entry name" value="PyrdxlP-dep_Trfase_small"/>
</dbReference>
<evidence type="ECO:0000259" key="7">
    <source>
        <dbReference type="Pfam" id="PF00155"/>
    </source>
</evidence>
<keyword evidence="3 6" id="KW-0032">Aminotransferase</keyword>
<evidence type="ECO:0000256" key="2">
    <source>
        <dbReference type="ARBA" id="ARBA00011738"/>
    </source>
</evidence>
<dbReference type="InterPro" id="IPR050106">
    <property type="entry name" value="HistidinolP_aminotransfase"/>
</dbReference>
<dbReference type="GO" id="GO:0030170">
    <property type="term" value="F:pyridoxal phosphate binding"/>
    <property type="evidence" value="ECO:0007669"/>
    <property type="project" value="UniProtKB-UniRule"/>
</dbReference>
<evidence type="ECO:0000256" key="5">
    <source>
        <dbReference type="ARBA" id="ARBA00022898"/>
    </source>
</evidence>
<dbReference type="HAMAP" id="MF_01513">
    <property type="entry name" value="Phe_aminotrans_2"/>
    <property type="match status" value="1"/>
</dbReference>
<dbReference type="EMBL" id="CP060712">
    <property type="protein sequence ID" value="QNN49412.1"/>
    <property type="molecule type" value="Genomic_DNA"/>
</dbReference>
<dbReference type="Gene3D" id="3.40.640.10">
    <property type="entry name" value="Type I PLP-dependent aspartate aminotransferase-like (Major domain)"/>
    <property type="match status" value="1"/>
</dbReference>
<evidence type="ECO:0000256" key="4">
    <source>
        <dbReference type="ARBA" id="ARBA00022679"/>
    </source>
</evidence>
<gene>
    <name evidence="8" type="primary">hisC</name>
    <name evidence="6" type="synonym">pat</name>
    <name evidence="8" type="ORF">H9L10_14675</name>
</gene>
<dbReference type="KEGG" id="pei:H9L10_14675"/>
<keyword evidence="9" id="KW-1185">Reference proteome</keyword>
<dbReference type="CDD" id="cd00609">
    <property type="entry name" value="AAT_like"/>
    <property type="match status" value="1"/>
</dbReference>
<dbReference type="InterPro" id="IPR015424">
    <property type="entry name" value="PyrdxlP-dep_Trfase"/>
</dbReference>
<dbReference type="NCBIfam" id="TIGR01141">
    <property type="entry name" value="hisC"/>
    <property type="match status" value="1"/>
</dbReference>
<reference evidence="8 9" key="1">
    <citation type="submission" date="2020-08" db="EMBL/GenBank/DDBJ databases">
        <title>Genome sequence of Phycicoccus endophyticus JCM 31784T.</title>
        <authorList>
            <person name="Hyun D.-W."/>
            <person name="Bae J.-W."/>
        </authorList>
    </citation>
    <scope>NUCLEOTIDE SEQUENCE [LARGE SCALE GENOMIC DNA]</scope>
    <source>
        <strain evidence="8 9">JCM 31784</strain>
    </source>
</reference>
<dbReference type="SUPFAM" id="SSF53383">
    <property type="entry name" value="PLP-dependent transferases"/>
    <property type="match status" value="1"/>
</dbReference>
<dbReference type="InterPro" id="IPR015421">
    <property type="entry name" value="PyrdxlP-dep_Trfase_major"/>
</dbReference>
<comment type="similarity">
    <text evidence="6">Belongs to the class-II pyridoxal-phosphate-dependent aminotransferase family.</text>
</comment>
<feature type="modified residue" description="N6-(pyridoxal phosphate)lysine" evidence="6">
    <location>
        <position position="234"/>
    </location>
</feature>
<dbReference type="GO" id="GO:0008793">
    <property type="term" value="F:aromatic-amino-acid transaminase activity"/>
    <property type="evidence" value="ECO:0007669"/>
    <property type="project" value="UniProtKB-UniRule"/>
</dbReference>
<dbReference type="PANTHER" id="PTHR43643:SF3">
    <property type="entry name" value="HISTIDINOL-PHOSPHATE AMINOTRANSFERASE"/>
    <property type="match status" value="1"/>
</dbReference>
<dbReference type="GO" id="GO:0004400">
    <property type="term" value="F:histidinol-phosphate transaminase activity"/>
    <property type="evidence" value="ECO:0007669"/>
    <property type="project" value="InterPro"/>
</dbReference>
<keyword evidence="4 6" id="KW-0808">Transferase</keyword>
<dbReference type="InterPro" id="IPR024892">
    <property type="entry name" value="ArAT"/>
</dbReference>
<proteinExistence type="inferred from homology"/>
<evidence type="ECO:0000256" key="3">
    <source>
        <dbReference type="ARBA" id="ARBA00022576"/>
    </source>
</evidence>
<dbReference type="PANTHER" id="PTHR43643">
    <property type="entry name" value="HISTIDINOL-PHOSPHATE AMINOTRANSFERASE 2"/>
    <property type="match status" value="1"/>
</dbReference>
<sequence>MTAVPPAQGAADGAPVRLRGALDALPVYTPGRPATVREGLTAYKISSNENPFPPLPSVLEAVRGAAGGVNRYPDLAVAELTEALAAHLGVPAQRIATGPGSVGVLDQLVRATCDDGDEVVFAWRSFEAYPILTTLAGARPVMVPLAPGARHDLAAMADAVTERTRLVLVCTPNNPTGTTVGAAELEAFLDRVPPEVLVVLDEAYLEFVDAPDAPDAMAQHRARPNVVVLRTFSKAYGLAGLRVGYAVAHEPVARALRACALPFGVNSLAQVAAVASLEAADELAVRVKEIVAERERVVAALREQGWEIPDQQANFVWFDLGEETPDFAQACDAEGLTVRPYGLDGVRATVAEPEANDRLLEVAGRFRRARHG</sequence>
<dbReference type="RefSeq" id="WP_166099487.1">
    <property type="nucleotide sequence ID" value="NZ_BMMY01000005.1"/>
</dbReference>
<comment type="cofactor">
    <cofactor evidence="1 6">
        <name>pyridoxal 5'-phosphate</name>
        <dbReference type="ChEBI" id="CHEBI:597326"/>
    </cofactor>
</comment>
<dbReference type="InterPro" id="IPR004839">
    <property type="entry name" value="Aminotransferase_I/II_large"/>
</dbReference>
<feature type="domain" description="Aminotransferase class I/classII large" evidence="7">
    <location>
        <begin position="45"/>
        <end position="361"/>
    </location>
</feature>
<evidence type="ECO:0000256" key="1">
    <source>
        <dbReference type="ARBA" id="ARBA00001933"/>
    </source>
</evidence>
<dbReference type="Proteomes" id="UP000515976">
    <property type="component" value="Chromosome"/>
</dbReference>